<dbReference type="Proteomes" id="UP000282060">
    <property type="component" value="Unassembled WGS sequence"/>
</dbReference>
<feature type="signal peptide" evidence="1">
    <location>
        <begin position="1"/>
        <end position="25"/>
    </location>
</feature>
<dbReference type="PROSITE" id="PS51257">
    <property type="entry name" value="PROKAR_LIPOPROTEIN"/>
    <property type="match status" value="1"/>
</dbReference>
<feature type="chain" id="PRO_5018672894" evidence="1">
    <location>
        <begin position="26"/>
        <end position="251"/>
    </location>
</feature>
<dbReference type="EMBL" id="RXNV01000015">
    <property type="protein sequence ID" value="RTR27643.1"/>
    <property type="molecule type" value="Genomic_DNA"/>
</dbReference>
<dbReference type="RefSeq" id="WP_126507729.1">
    <property type="nucleotide sequence ID" value="NZ_RXNV01000015.1"/>
</dbReference>
<dbReference type="OrthoDB" id="6195678at2"/>
<evidence type="ECO:0000313" key="2">
    <source>
        <dbReference type="EMBL" id="RTR27643.1"/>
    </source>
</evidence>
<accession>A0A3S0I9E3</accession>
<proteinExistence type="predicted"/>
<keyword evidence="1" id="KW-0732">Signal</keyword>
<keyword evidence="3" id="KW-1185">Reference proteome</keyword>
<reference evidence="2 3" key="1">
    <citation type="submission" date="2018-12" db="EMBL/GenBank/DDBJ databases">
        <authorList>
            <person name="Yu L."/>
        </authorList>
    </citation>
    <scope>NUCLEOTIDE SEQUENCE [LARGE SCALE GENOMIC DNA]</scope>
    <source>
        <strain evidence="2 3">HAW-EB5</strain>
    </source>
</reference>
<evidence type="ECO:0000313" key="3">
    <source>
        <dbReference type="Proteomes" id="UP000282060"/>
    </source>
</evidence>
<comment type="caution">
    <text evidence="2">The sequence shown here is derived from an EMBL/GenBank/DDBJ whole genome shotgun (WGS) entry which is preliminary data.</text>
</comment>
<name>A0A3S0I9E3_9GAMM</name>
<protein>
    <submittedName>
        <fullName evidence="2">Uncharacterized protein</fullName>
    </submittedName>
</protein>
<organism evidence="2 3">
    <name type="scientific">Shewanella atlantica</name>
    <dbReference type="NCBI Taxonomy" id="271099"/>
    <lineage>
        <taxon>Bacteria</taxon>
        <taxon>Pseudomonadati</taxon>
        <taxon>Pseudomonadota</taxon>
        <taxon>Gammaproteobacteria</taxon>
        <taxon>Alteromonadales</taxon>
        <taxon>Shewanellaceae</taxon>
        <taxon>Shewanella</taxon>
    </lineage>
</organism>
<gene>
    <name evidence="2" type="ORF">EKG39_19735</name>
</gene>
<sequence length="251" mass="25895">MLIRPTILASVLSLSLSGCIINVNGADMSPLEHQHQSIQLDASGLNALVADTGAGSLEIEGVKGLTHITLEADIYTRDGVEAELSLERQGTKAHLIADFDSNVSFGNSPHMDLVLKVPSQMKMSIDDGSGSIDISGVDADIKLQDGSGSIAIQGGKNLEIEDGSGGITLNNVDGEIQLEDGSGSIEIKDVDGDITINDGSGSLSVKNVQGKVTIDDGSGSIDVVNTLGLNIIDSGSGDVSFDRINGPVSMH</sequence>
<dbReference type="AlphaFoldDB" id="A0A3S0I9E3"/>
<evidence type="ECO:0000256" key="1">
    <source>
        <dbReference type="SAM" id="SignalP"/>
    </source>
</evidence>